<evidence type="ECO:0000313" key="2">
    <source>
        <dbReference type="Proteomes" id="UP001064048"/>
    </source>
</evidence>
<evidence type="ECO:0000313" key="1">
    <source>
        <dbReference type="EMBL" id="KAI8422150.1"/>
    </source>
</evidence>
<dbReference type="Proteomes" id="UP001064048">
    <property type="component" value="Chromosome 10"/>
</dbReference>
<sequence length="136" mass="15596">MIQSFPHILYQNFSQFAQLAEERDTVLTLADKDVLADDAEDVLVNVNIVDDERYKKNIESRKKAKAGYQAYDDEAELEAAALGFQKPVLSKYDEEIDKEKAERERGFVLGDEAGIEAQRFRDMMQDRIVSYLLLNG</sequence>
<comment type="caution">
    <text evidence="1">The sequence shown here is derived from an EMBL/GenBank/DDBJ whole genome shotgun (WGS) entry which is preliminary data.</text>
</comment>
<accession>A0ACC0JDE3</accession>
<reference evidence="1 2" key="1">
    <citation type="journal article" date="2022" name="Genome Biol. Evol.">
        <title>The Spruce Budworm Genome: Reconstructing the Evolutionary History of Antifreeze Proteins.</title>
        <authorList>
            <person name="Beliveau C."/>
            <person name="Gagne P."/>
            <person name="Picq S."/>
            <person name="Vernygora O."/>
            <person name="Keeling C.I."/>
            <person name="Pinkney K."/>
            <person name="Doucet D."/>
            <person name="Wen F."/>
            <person name="Johnston J.S."/>
            <person name="Maaroufi H."/>
            <person name="Boyle B."/>
            <person name="Laroche J."/>
            <person name="Dewar K."/>
            <person name="Juretic N."/>
            <person name="Blackburn G."/>
            <person name="Nisole A."/>
            <person name="Brunet B."/>
            <person name="Brandao M."/>
            <person name="Lumley L."/>
            <person name="Duan J."/>
            <person name="Quan G."/>
            <person name="Lucarotti C.J."/>
            <person name="Roe A.D."/>
            <person name="Sperling F.A.H."/>
            <person name="Levesque R.C."/>
            <person name="Cusson M."/>
        </authorList>
    </citation>
    <scope>NUCLEOTIDE SEQUENCE [LARGE SCALE GENOMIC DNA]</scope>
    <source>
        <strain evidence="1">Glfc:IPQL:Cfum</strain>
    </source>
</reference>
<keyword evidence="2" id="KW-1185">Reference proteome</keyword>
<organism evidence="1 2">
    <name type="scientific">Choristoneura fumiferana</name>
    <name type="common">Spruce budworm moth</name>
    <name type="synonym">Archips fumiferana</name>
    <dbReference type="NCBI Taxonomy" id="7141"/>
    <lineage>
        <taxon>Eukaryota</taxon>
        <taxon>Metazoa</taxon>
        <taxon>Ecdysozoa</taxon>
        <taxon>Arthropoda</taxon>
        <taxon>Hexapoda</taxon>
        <taxon>Insecta</taxon>
        <taxon>Pterygota</taxon>
        <taxon>Neoptera</taxon>
        <taxon>Endopterygota</taxon>
        <taxon>Lepidoptera</taxon>
        <taxon>Glossata</taxon>
        <taxon>Ditrysia</taxon>
        <taxon>Tortricoidea</taxon>
        <taxon>Tortricidae</taxon>
        <taxon>Tortricinae</taxon>
        <taxon>Choristoneura</taxon>
    </lineage>
</organism>
<proteinExistence type="predicted"/>
<name>A0ACC0JDE3_CHOFU</name>
<protein>
    <submittedName>
        <fullName evidence="1">Uncharacterized protein</fullName>
    </submittedName>
</protein>
<gene>
    <name evidence="1" type="ORF">MSG28_006061</name>
</gene>
<dbReference type="EMBL" id="CM046110">
    <property type="protein sequence ID" value="KAI8422150.1"/>
    <property type="molecule type" value="Genomic_DNA"/>
</dbReference>